<proteinExistence type="predicted"/>
<keyword evidence="2" id="KW-1185">Reference proteome</keyword>
<comment type="caution">
    <text evidence="1">The sequence shown here is derived from an EMBL/GenBank/DDBJ whole genome shotgun (WGS) entry which is preliminary data.</text>
</comment>
<reference evidence="1" key="1">
    <citation type="submission" date="2022-07" db="EMBL/GenBank/DDBJ databases">
        <authorList>
            <person name="Trinca V."/>
            <person name="Uliana J.V.C."/>
            <person name="Torres T.T."/>
            <person name="Ward R.J."/>
            <person name="Monesi N."/>
        </authorList>
    </citation>
    <scope>NUCLEOTIDE SEQUENCE</scope>
    <source>
        <strain evidence="1">HSMRA1968</strain>
        <tissue evidence="1">Whole embryos</tissue>
    </source>
</reference>
<evidence type="ECO:0000313" key="2">
    <source>
        <dbReference type="Proteomes" id="UP001151699"/>
    </source>
</evidence>
<gene>
    <name evidence="1" type="ORF">Bhyg_04128</name>
</gene>
<name>A0A9Q0NEM8_9DIPT</name>
<protein>
    <submittedName>
        <fullName evidence="1">Uncharacterized protein</fullName>
    </submittedName>
</protein>
<sequence>MPKPDFDYAETIATRSSDSAPSTPEDNINVVVSFIYLPS</sequence>
<accession>A0A9Q0NEM8</accession>
<evidence type="ECO:0000313" key="1">
    <source>
        <dbReference type="EMBL" id="KAJ6648896.1"/>
    </source>
</evidence>
<organism evidence="1 2">
    <name type="scientific">Pseudolycoriella hygida</name>
    <dbReference type="NCBI Taxonomy" id="35572"/>
    <lineage>
        <taxon>Eukaryota</taxon>
        <taxon>Metazoa</taxon>
        <taxon>Ecdysozoa</taxon>
        <taxon>Arthropoda</taxon>
        <taxon>Hexapoda</taxon>
        <taxon>Insecta</taxon>
        <taxon>Pterygota</taxon>
        <taxon>Neoptera</taxon>
        <taxon>Endopterygota</taxon>
        <taxon>Diptera</taxon>
        <taxon>Nematocera</taxon>
        <taxon>Sciaroidea</taxon>
        <taxon>Sciaridae</taxon>
        <taxon>Pseudolycoriella</taxon>
    </lineage>
</organism>
<dbReference type="EMBL" id="WJQU01000001">
    <property type="protein sequence ID" value="KAJ6648896.1"/>
    <property type="molecule type" value="Genomic_DNA"/>
</dbReference>
<dbReference type="Proteomes" id="UP001151699">
    <property type="component" value="Chromosome A"/>
</dbReference>
<dbReference type="AlphaFoldDB" id="A0A9Q0NEM8"/>